<keyword evidence="1" id="KW-0812">Transmembrane</keyword>
<name>A0A6I4HTR0_ACIBA</name>
<evidence type="ECO:0000256" key="1">
    <source>
        <dbReference type="SAM" id="Phobius"/>
    </source>
</evidence>
<proteinExistence type="predicted"/>
<dbReference type="Proteomes" id="UP000439424">
    <property type="component" value="Unassembled WGS sequence"/>
</dbReference>
<keyword evidence="1" id="KW-0472">Membrane</keyword>
<reference evidence="2 3" key="1">
    <citation type="submission" date="2019-11" db="EMBL/GenBank/DDBJ databases">
        <title>Multidrug-resistant Acinetobacter baumannii moving toward extensively drug-resistant over fifteen years in South of Brazil.</title>
        <authorList>
            <person name="Fedrigo N.H."/>
            <person name="Cerdeira L."/>
            <person name="Fuga B."/>
            <person name="Marini P.V.B."/>
            <person name="Shinohara D.R."/>
            <person name="Carrara-Marroni F.E."/>
            <person name="Lincopan N."/>
            <person name="Tognim M.C.B."/>
        </authorList>
    </citation>
    <scope>NUCLEOTIDE SEQUENCE [LARGE SCALE GENOMIC DNA]</scope>
    <source>
        <strain evidence="2 3">Ac576</strain>
    </source>
</reference>
<sequence length="42" mass="4840">IILCIPFICNNVGYSVFAMGIVYTLRLFISNKFMENIEPKQV</sequence>
<evidence type="ECO:0000313" key="2">
    <source>
        <dbReference type="EMBL" id="MVM94067.1"/>
    </source>
</evidence>
<accession>A0A6I4HTR0</accession>
<dbReference type="EMBL" id="WPIP01000440">
    <property type="protein sequence ID" value="MVM94067.1"/>
    <property type="molecule type" value="Genomic_DNA"/>
</dbReference>
<feature type="transmembrane region" description="Helical" evidence="1">
    <location>
        <begin position="12"/>
        <end position="29"/>
    </location>
</feature>
<comment type="caution">
    <text evidence="2">The sequence shown here is derived from an EMBL/GenBank/DDBJ whole genome shotgun (WGS) entry which is preliminary data.</text>
</comment>
<keyword evidence="1" id="KW-1133">Transmembrane helix</keyword>
<organism evidence="2 3">
    <name type="scientific">Acinetobacter baumannii</name>
    <dbReference type="NCBI Taxonomy" id="470"/>
    <lineage>
        <taxon>Bacteria</taxon>
        <taxon>Pseudomonadati</taxon>
        <taxon>Pseudomonadota</taxon>
        <taxon>Gammaproteobacteria</taxon>
        <taxon>Moraxellales</taxon>
        <taxon>Moraxellaceae</taxon>
        <taxon>Acinetobacter</taxon>
        <taxon>Acinetobacter calcoaceticus/baumannii complex</taxon>
    </lineage>
</organism>
<gene>
    <name evidence="2" type="ORF">GNY86_21270</name>
</gene>
<protein>
    <submittedName>
        <fullName evidence="2">Low temperature requirement protein A</fullName>
    </submittedName>
</protein>
<dbReference type="AlphaFoldDB" id="A0A6I4HTR0"/>
<feature type="non-terminal residue" evidence="2">
    <location>
        <position position="1"/>
    </location>
</feature>
<evidence type="ECO:0000313" key="3">
    <source>
        <dbReference type="Proteomes" id="UP000439424"/>
    </source>
</evidence>